<keyword evidence="2" id="KW-0677">Repeat</keyword>
<dbReference type="InterPro" id="IPR000413">
    <property type="entry name" value="Integrin_alpha"/>
</dbReference>
<dbReference type="PROSITE" id="PS51470">
    <property type="entry name" value="FG_GAP"/>
    <property type="match status" value="1"/>
</dbReference>
<evidence type="ECO:0000313" key="6">
    <source>
        <dbReference type="Proteomes" id="UP000320390"/>
    </source>
</evidence>
<dbReference type="PRINTS" id="PR01185">
    <property type="entry name" value="INTEGRINA"/>
</dbReference>
<dbReference type="Pfam" id="PF01839">
    <property type="entry name" value="FG-GAP"/>
    <property type="match status" value="1"/>
</dbReference>
<reference evidence="5 6" key="1">
    <citation type="submission" date="2019-02" db="EMBL/GenBank/DDBJ databases">
        <title>Deep-cultivation of Planctomycetes and their phenomic and genomic characterization uncovers novel biology.</title>
        <authorList>
            <person name="Wiegand S."/>
            <person name="Jogler M."/>
            <person name="Boedeker C."/>
            <person name="Pinto D."/>
            <person name="Vollmers J."/>
            <person name="Rivas-Marin E."/>
            <person name="Kohn T."/>
            <person name="Peeters S.H."/>
            <person name="Heuer A."/>
            <person name="Rast P."/>
            <person name="Oberbeckmann S."/>
            <person name="Bunk B."/>
            <person name="Jeske O."/>
            <person name="Meyerdierks A."/>
            <person name="Storesund J.E."/>
            <person name="Kallscheuer N."/>
            <person name="Luecker S."/>
            <person name="Lage O.M."/>
            <person name="Pohl T."/>
            <person name="Merkel B.J."/>
            <person name="Hornburger P."/>
            <person name="Mueller R.-W."/>
            <person name="Bruemmer F."/>
            <person name="Labrenz M."/>
            <person name="Spormann A.M."/>
            <person name="Op den Camp H."/>
            <person name="Overmann J."/>
            <person name="Amann R."/>
            <person name="Jetten M.S.M."/>
            <person name="Mascher T."/>
            <person name="Medema M.H."/>
            <person name="Devos D.P."/>
            <person name="Kaster A.-K."/>
            <person name="Ovreas L."/>
            <person name="Rohde M."/>
            <person name="Galperin M.Y."/>
            <person name="Jogler C."/>
        </authorList>
    </citation>
    <scope>NUCLEOTIDE SEQUENCE [LARGE SCALE GENOMIC DNA]</scope>
    <source>
        <strain evidence="5 6">Poly30</strain>
    </source>
</reference>
<dbReference type="GO" id="GO:0007155">
    <property type="term" value="P:cell adhesion"/>
    <property type="evidence" value="ECO:0007669"/>
    <property type="project" value="InterPro"/>
</dbReference>
<dbReference type="PANTHER" id="PTHR23221:SF7">
    <property type="entry name" value="PHOSPHATIDYLINOSITOL-GLYCAN-SPECIFIC PHOSPHOLIPASE D"/>
    <property type="match status" value="1"/>
</dbReference>
<evidence type="ECO:0000256" key="1">
    <source>
        <dbReference type="ARBA" id="ARBA00022729"/>
    </source>
</evidence>
<proteinExistence type="predicted"/>
<dbReference type="SMART" id="SM00191">
    <property type="entry name" value="Int_alpha"/>
    <property type="match status" value="3"/>
</dbReference>
<evidence type="ECO:0000256" key="2">
    <source>
        <dbReference type="ARBA" id="ARBA00022737"/>
    </source>
</evidence>
<dbReference type="PANTHER" id="PTHR23221">
    <property type="entry name" value="GLYCOSYLPHOSPHATIDYLINOSITOL PHOSPHOLIPASE D"/>
    <property type="match status" value="1"/>
</dbReference>
<dbReference type="SUPFAM" id="SSF69318">
    <property type="entry name" value="Integrin alpha N-terminal domain"/>
    <property type="match status" value="1"/>
</dbReference>
<dbReference type="EMBL" id="CP036434">
    <property type="protein sequence ID" value="QDV08961.1"/>
    <property type="molecule type" value="Genomic_DNA"/>
</dbReference>
<dbReference type="InterPro" id="IPR013517">
    <property type="entry name" value="FG-GAP"/>
</dbReference>
<dbReference type="GO" id="GO:0008305">
    <property type="term" value="C:integrin complex"/>
    <property type="evidence" value="ECO:0007669"/>
    <property type="project" value="InterPro"/>
</dbReference>
<evidence type="ECO:0000256" key="4">
    <source>
        <dbReference type="ARBA" id="ARBA00023180"/>
    </source>
</evidence>
<dbReference type="InterPro" id="IPR013519">
    <property type="entry name" value="Int_alpha_beta-p"/>
</dbReference>
<dbReference type="OrthoDB" id="41724at2"/>
<dbReference type="RefSeq" id="WP_145202527.1">
    <property type="nucleotide sequence ID" value="NZ_CP036434.1"/>
</dbReference>
<gene>
    <name evidence="5" type="ORF">Poly30_45170</name>
</gene>
<sequence length="615" mass="63341">MNLPLVLAAAVSAALATGQEPELLVTLPATGGQSGFGLLMIATQDLDGDGRSDVGIPSALGRSGRFQAVSSVDLSPLLDVASDRLSLFCAQVGDATGDGIRDLLCFDVEGTTGRLSIVDSANGDLVTKVDPLHNLGGTSFQAINLPFGPAPDVNGDGRRDFWMQSKSSGSGSTNFFEVRSGAAPSQTLYVVTGDNRFESVDVIGDVTGDGVEEFAVGDTITEAGPGFFQRGEVRIVSGATGATLTRIAGTSDTFDFGSFVRSVGDVDGDGLPDFGAALREVATPQVRIYSGSNGALIHTLVDPINTLSSDFGDAISGVGDVDGDGVNDIGVGSPGYSETLVNQGAAYVFSGATGDLLAATYGTAISDSMGSSIRGAGDVNGDGREDWLVGSPSNFTMPGRIEGYGLVQTEVVIDFEVADDFSTPIANGAALEEVFSTLVSIRSMGPGQVGPAAFDSSISGPNDGGADPDLLVGRGNLLILQEDATQSTPGIYDFPDDASQGGTLQIQILQPAEPLSLVLVDICPAPTPQDAVVRLVDASRRTRTFRVPTGFTADGELAPRLAARTLQLDTLADQPGYVATATATEDPGFDSTRVVLILVQLRGSGAVDDLRLRLR</sequence>
<protein>
    <submittedName>
        <fullName evidence="5">FG-GAP repeat protein</fullName>
    </submittedName>
</protein>
<dbReference type="GO" id="GO:0016787">
    <property type="term" value="F:hydrolase activity"/>
    <property type="evidence" value="ECO:0007669"/>
    <property type="project" value="UniProtKB-KW"/>
</dbReference>
<keyword evidence="1" id="KW-0732">Signal</keyword>
<dbReference type="Gene3D" id="2.130.10.130">
    <property type="entry name" value="Integrin alpha, N-terminal"/>
    <property type="match status" value="2"/>
</dbReference>
<name>A0A518EY06_9BACT</name>
<accession>A0A518EY06</accession>
<keyword evidence="4" id="KW-0325">Glycoprotein</keyword>
<evidence type="ECO:0000256" key="3">
    <source>
        <dbReference type="ARBA" id="ARBA00022801"/>
    </source>
</evidence>
<evidence type="ECO:0000313" key="5">
    <source>
        <dbReference type="EMBL" id="QDV08961.1"/>
    </source>
</evidence>
<dbReference type="InterPro" id="IPR028994">
    <property type="entry name" value="Integrin_alpha_N"/>
</dbReference>
<organism evidence="5 6">
    <name type="scientific">Saltatorellus ferox</name>
    <dbReference type="NCBI Taxonomy" id="2528018"/>
    <lineage>
        <taxon>Bacteria</taxon>
        <taxon>Pseudomonadati</taxon>
        <taxon>Planctomycetota</taxon>
        <taxon>Planctomycetia</taxon>
        <taxon>Planctomycetia incertae sedis</taxon>
        <taxon>Saltatorellus</taxon>
    </lineage>
</organism>
<keyword evidence="3" id="KW-0378">Hydrolase</keyword>
<dbReference type="AlphaFoldDB" id="A0A518EY06"/>
<keyword evidence="6" id="KW-1185">Reference proteome</keyword>
<dbReference type="Proteomes" id="UP000320390">
    <property type="component" value="Chromosome"/>
</dbReference>